<feature type="chain" id="PRO_5042466108" description="Ecp2 effector protein domain-containing protein" evidence="1">
    <location>
        <begin position="22"/>
        <end position="188"/>
    </location>
</feature>
<feature type="signal peptide" evidence="1">
    <location>
        <begin position="1"/>
        <end position="21"/>
    </location>
</feature>
<dbReference type="EMBL" id="MOOE01000014">
    <property type="protein sequence ID" value="KAK1517697.1"/>
    <property type="molecule type" value="Genomic_DNA"/>
</dbReference>
<evidence type="ECO:0000313" key="2">
    <source>
        <dbReference type="EMBL" id="KAK1517697.1"/>
    </source>
</evidence>
<reference evidence="2 3" key="1">
    <citation type="submission" date="2016-10" db="EMBL/GenBank/DDBJ databases">
        <title>The genome sequence of Colletotrichum fioriniae PJ7.</title>
        <authorList>
            <person name="Baroncelli R."/>
        </authorList>
    </citation>
    <scope>NUCLEOTIDE SEQUENCE [LARGE SCALE GENOMIC DNA]</scope>
    <source>
        <strain evidence="2 3">IMI 309622</strain>
    </source>
</reference>
<evidence type="ECO:0008006" key="4">
    <source>
        <dbReference type="Google" id="ProtNLM"/>
    </source>
</evidence>
<name>A0AAI9YP10_9PEZI</name>
<protein>
    <recommendedName>
        <fullName evidence="4">Ecp2 effector protein domain-containing protein</fullName>
    </recommendedName>
</protein>
<dbReference type="AlphaFoldDB" id="A0AAI9YP10"/>
<dbReference type="PANTHER" id="PTHR39603">
    <property type="entry name" value="CYANOVIRIN-N DOMAIN-CONTAINING PROTEIN"/>
    <property type="match status" value="1"/>
</dbReference>
<accession>A0AAI9YP10</accession>
<gene>
    <name evidence="2" type="ORF">CCOS01_11954</name>
</gene>
<dbReference type="Proteomes" id="UP001240678">
    <property type="component" value="Unassembled WGS sequence"/>
</dbReference>
<keyword evidence="1" id="KW-0732">Signal</keyword>
<evidence type="ECO:0000256" key="1">
    <source>
        <dbReference type="SAM" id="SignalP"/>
    </source>
</evidence>
<organism evidence="2 3">
    <name type="scientific">Colletotrichum costaricense</name>
    <dbReference type="NCBI Taxonomy" id="1209916"/>
    <lineage>
        <taxon>Eukaryota</taxon>
        <taxon>Fungi</taxon>
        <taxon>Dikarya</taxon>
        <taxon>Ascomycota</taxon>
        <taxon>Pezizomycotina</taxon>
        <taxon>Sordariomycetes</taxon>
        <taxon>Hypocreomycetidae</taxon>
        <taxon>Glomerellales</taxon>
        <taxon>Glomerellaceae</taxon>
        <taxon>Colletotrichum</taxon>
        <taxon>Colletotrichum acutatum species complex</taxon>
    </lineage>
</organism>
<proteinExistence type="predicted"/>
<sequence>MVNVVALSTLAVLAAAPFIGAVPTATQSDAAEVFSFAKWVDGIIANPEGDNLTPSQAVEAWRESVNATESDGTTSTNSLLQKRVTCNTVAGTEASVPDAVSCINDLARKGSQACVVSSVSVFCLLGNAQITGVKGGTNAASTSSACNDVARAGGLIMDSCTRADNTVQGQEYAWGNGNLLVHIRRPGL</sequence>
<dbReference type="GeneID" id="85343652"/>
<comment type="caution">
    <text evidence="2">The sequence shown here is derived from an EMBL/GenBank/DDBJ whole genome shotgun (WGS) entry which is preliminary data.</text>
</comment>
<evidence type="ECO:0000313" key="3">
    <source>
        <dbReference type="Proteomes" id="UP001240678"/>
    </source>
</evidence>
<dbReference type="RefSeq" id="XP_060309048.1">
    <property type="nucleotide sequence ID" value="XM_060460105.1"/>
</dbReference>
<dbReference type="PANTHER" id="PTHR39603:SF1">
    <property type="entry name" value="CYANOVIRIN-N DOMAIN-CONTAINING PROTEIN"/>
    <property type="match status" value="1"/>
</dbReference>
<keyword evidence="3" id="KW-1185">Reference proteome</keyword>